<dbReference type="FunCoup" id="A0A3B1IZ68">
    <property type="interactions" value="204"/>
</dbReference>
<evidence type="ECO:0000259" key="3">
    <source>
        <dbReference type="Pfam" id="PF14916"/>
    </source>
</evidence>
<dbReference type="InParanoid" id="A0A3B1IZ68"/>
<protein>
    <submittedName>
        <fullName evidence="5">Si:ch211-222n4.2</fullName>
    </submittedName>
</protein>
<dbReference type="Ensembl" id="ENSAMXT00000032881.1">
    <property type="protein sequence ID" value="ENSAMXP00000035367.1"/>
    <property type="gene ID" value="ENSAMXG00000031218.1"/>
</dbReference>
<sequence>MDALVGSLERKIDFLQQQHKETLRELHSEIERLTRQNKELQFKLIMEPLHSGRKGLSYKGHKNGRESTTFKTQKGIYLDEKLKDTHLPSNTNLSCQTLQGEASETLSAASGGTELISGATGALITSLHPLRIHCNPSQPPRAPTLQECEVLIRQLYNANSLQSQEILRIKAVLREIVLNRKISPENYLLTKAYLADEKSRVEEPARFPQLPLPGLTRGLPLCQAKTAERMTLPALKQTLSTSFAERQRRSRALQRNRLRRTVT</sequence>
<dbReference type="InterPro" id="IPR039496">
    <property type="entry name" value="CCDC92/74_N"/>
</dbReference>
<dbReference type="GeneTree" id="ENSGT00940000167368"/>
<dbReference type="Pfam" id="PF14917">
    <property type="entry name" value="CCDC74_C"/>
    <property type="match status" value="1"/>
</dbReference>
<reference evidence="5" key="4">
    <citation type="submission" date="2025-09" db="UniProtKB">
        <authorList>
            <consortium name="Ensembl"/>
        </authorList>
    </citation>
    <scope>IDENTIFICATION</scope>
</reference>
<accession>A0A3B1IZ68</accession>
<dbReference type="InterPro" id="IPR029422">
    <property type="entry name" value="CCDC74_C"/>
</dbReference>
<dbReference type="Proteomes" id="UP000018467">
    <property type="component" value="Unassembled WGS sequence"/>
</dbReference>
<dbReference type="PANTHER" id="PTHR14882:SF5">
    <property type="entry name" value="COILED-COIL DOMAIN CONTAINING 74A"/>
    <property type="match status" value="1"/>
</dbReference>
<evidence type="ECO:0000313" key="6">
    <source>
        <dbReference type="Proteomes" id="UP000018467"/>
    </source>
</evidence>
<evidence type="ECO:0000313" key="5">
    <source>
        <dbReference type="Ensembl" id="ENSAMXP00000035367.1"/>
    </source>
</evidence>
<dbReference type="AlphaFoldDB" id="A0A3B1IZ68"/>
<reference evidence="5" key="3">
    <citation type="submission" date="2025-08" db="UniProtKB">
        <authorList>
            <consortium name="Ensembl"/>
        </authorList>
    </citation>
    <scope>IDENTIFICATION</scope>
</reference>
<reference evidence="6" key="2">
    <citation type="journal article" date="2014" name="Nat. Commun.">
        <title>The cavefish genome reveals candidate genes for eye loss.</title>
        <authorList>
            <person name="McGaugh S.E."/>
            <person name="Gross J.B."/>
            <person name="Aken B."/>
            <person name="Blin M."/>
            <person name="Borowsky R."/>
            <person name="Chalopin D."/>
            <person name="Hinaux H."/>
            <person name="Jeffery W.R."/>
            <person name="Keene A."/>
            <person name="Ma L."/>
            <person name="Minx P."/>
            <person name="Murphy D."/>
            <person name="O'Quin K.E."/>
            <person name="Retaux S."/>
            <person name="Rohner N."/>
            <person name="Searle S.M."/>
            <person name="Stahl B.A."/>
            <person name="Tabin C."/>
            <person name="Volff J.N."/>
            <person name="Yoshizawa M."/>
            <person name="Warren W.C."/>
        </authorList>
    </citation>
    <scope>NUCLEOTIDE SEQUENCE [LARGE SCALE GENOMIC DNA]</scope>
    <source>
        <strain evidence="6">female</strain>
    </source>
</reference>
<dbReference type="InterPro" id="IPR040370">
    <property type="entry name" value="CCDC74A/CCDC74B/CCDC92"/>
</dbReference>
<organism evidence="5 6">
    <name type="scientific">Astyanax mexicanus</name>
    <name type="common">Blind cave fish</name>
    <name type="synonym">Astyanax fasciatus mexicanus</name>
    <dbReference type="NCBI Taxonomy" id="7994"/>
    <lineage>
        <taxon>Eukaryota</taxon>
        <taxon>Metazoa</taxon>
        <taxon>Chordata</taxon>
        <taxon>Craniata</taxon>
        <taxon>Vertebrata</taxon>
        <taxon>Euteleostomi</taxon>
        <taxon>Actinopterygii</taxon>
        <taxon>Neopterygii</taxon>
        <taxon>Teleostei</taxon>
        <taxon>Ostariophysi</taxon>
        <taxon>Characiformes</taxon>
        <taxon>Characoidei</taxon>
        <taxon>Acestrorhamphidae</taxon>
        <taxon>Acestrorhamphinae</taxon>
        <taxon>Astyanax</taxon>
    </lineage>
</organism>
<feature type="coiled-coil region" evidence="2">
    <location>
        <begin position="5"/>
        <end position="43"/>
    </location>
</feature>
<name>A0A3B1IZ68_ASTMX</name>
<dbReference type="STRING" id="7994.ENSAMXP00000035367"/>
<dbReference type="Pfam" id="PF14916">
    <property type="entry name" value="CCDC92"/>
    <property type="match status" value="1"/>
</dbReference>
<proteinExistence type="predicted"/>
<dbReference type="PANTHER" id="PTHR14882">
    <property type="entry name" value="COILED-COIL DOMAIN-CONTAINING 74A"/>
    <property type="match status" value="1"/>
</dbReference>
<keyword evidence="1 2" id="KW-0175">Coiled coil</keyword>
<evidence type="ECO:0000259" key="4">
    <source>
        <dbReference type="Pfam" id="PF14917"/>
    </source>
</evidence>
<evidence type="ECO:0000256" key="2">
    <source>
        <dbReference type="SAM" id="Coils"/>
    </source>
</evidence>
<feature type="domain" description="CCDC92/74 N-terminal" evidence="3">
    <location>
        <begin position="5"/>
        <end position="55"/>
    </location>
</feature>
<keyword evidence="6" id="KW-1185">Reference proteome</keyword>
<reference evidence="6" key="1">
    <citation type="submission" date="2013-03" db="EMBL/GenBank/DDBJ databases">
        <authorList>
            <person name="Jeffery W."/>
            <person name="Warren W."/>
            <person name="Wilson R.K."/>
        </authorList>
    </citation>
    <scope>NUCLEOTIDE SEQUENCE</scope>
    <source>
        <strain evidence="6">female</strain>
    </source>
</reference>
<evidence type="ECO:0000256" key="1">
    <source>
        <dbReference type="ARBA" id="ARBA00023054"/>
    </source>
</evidence>
<feature type="domain" description="Coiled coil protein 74 C-terminal" evidence="4">
    <location>
        <begin position="134"/>
        <end position="260"/>
    </location>
</feature>
<dbReference type="Bgee" id="ENSAMXG00000031218">
    <property type="expression patterns" value="Expressed in olfactory epithelium and 3 other cell types or tissues"/>
</dbReference>